<keyword evidence="4" id="KW-1003">Cell membrane</keyword>
<dbReference type="NCBIfam" id="TIGR00829">
    <property type="entry name" value="FRU"/>
    <property type="match status" value="1"/>
</dbReference>
<dbReference type="PROSITE" id="PS51094">
    <property type="entry name" value="PTS_EIIA_TYPE_2"/>
    <property type="match status" value="1"/>
</dbReference>
<dbReference type="CDD" id="cd05569">
    <property type="entry name" value="PTS_IIB_fructose"/>
    <property type="match status" value="1"/>
</dbReference>
<organism evidence="17 18">
    <name type="scientific">Massilimicrobiota timonensis</name>
    <dbReference type="NCBI Taxonomy" id="1776392"/>
    <lineage>
        <taxon>Bacteria</taxon>
        <taxon>Bacillati</taxon>
        <taxon>Bacillota</taxon>
        <taxon>Erysipelotrichia</taxon>
        <taxon>Erysipelotrichales</taxon>
        <taxon>Erysipelotrichaceae</taxon>
        <taxon>Massilimicrobiota</taxon>
    </lineage>
</organism>
<dbReference type="GO" id="GO:0005737">
    <property type="term" value="C:cytoplasm"/>
    <property type="evidence" value="ECO:0007669"/>
    <property type="project" value="UniProtKB-SubCell"/>
</dbReference>
<evidence type="ECO:0000259" key="14">
    <source>
        <dbReference type="PROSITE" id="PS51094"/>
    </source>
</evidence>
<feature type="domain" description="PTS EIIC type-2" evidence="16">
    <location>
        <begin position="283"/>
        <end position="608"/>
    </location>
</feature>
<dbReference type="PANTHER" id="PTHR30505">
    <property type="entry name" value="FRUCTOSE-LIKE PERMEASE"/>
    <property type="match status" value="1"/>
</dbReference>
<evidence type="ECO:0000256" key="10">
    <source>
        <dbReference type="ARBA" id="ARBA00022777"/>
    </source>
</evidence>
<dbReference type="PROSITE" id="PS51099">
    <property type="entry name" value="PTS_EIIB_TYPE_2"/>
    <property type="match status" value="1"/>
</dbReference>
<evidence type="ECO:0000259" key="15">
    <source>
        <dbReference type="PROSITE" id="PS51099"/>
    </source>
</evidence>
<dbReference type="AlphaFoldDB" id="A0A1Y4T391"/>
<dbReference type="Proteomes" id="UP000195305">
    <property type="component" value="Unassembled WGS sequence"/>
</dbReference>
<dbReference type="Gene3D" id="3.40.50.2300">
    <property type="match status" value="1"/>
</dbReference>
<keyword evidence="11 13" id="KW-1133">Transmembrane helix</keyword>
<keyword evidence="12 13" id="KW-0472">Membrane</keyword>
<keyword evidence="3" id="KW-0813">Transport</keyword>
<dbReference type="InterPro" id="IPR003501">
    <property type="entry name" value="PTS_EIIB_2/3"/>
</dbReference>
<feature type="domain" description="PTS EIIB type-2" evidence="15">
    <location>
        <begin position="165"/>
        <end position="260"/>
    </location>
</feature>
<feature type="transmembrane region" description="Helical" evidence="13">
    <location>
        <begin position="439"/>
        <end position="457"/>
    </location>
</feature>
<dbReference type="InterPro" id="IPR036095">
    <property type="entry name" value="PTS_EIIB-like_sf"/>
</dbReference>
<evidence type="ECO:0000256" key="2">
    <source>
        <dbReference type="ARBA" id="ARBA00004496"/>
    </source>
</evidence>
<name>A0A1Y4T391_9FIRM</name>
<evidence type="ECO:0000256" key="13">
    <source>
        <dbReference type="SAM" id="Phobius"/>
    </source>
</evidence>
<keyword evidence="9 13" id="KW-0812">Transmembrane</keyword>
<keyword evidence="5" id="KW-0597">Phosphoprotein</keyword>
<accession>A0A1Y4T391</accession>
<feature type="transmembrane region" description="Helical" evidence="13">
    <location>
        <begin position="323"/>
        <end position="344"/>
    </location>
</feature>
<dbReference type="GO" id="GO:0090563">
    <property type="term" value="F:protein-phosphocysteine-sugar phosphotransferase activity"/>
    <property type="evidence" value="ECO:0007669"/>
    <property type="project" value="TreeGrafter"/>
</dbReference>
<dbReference type="SUPFAM" id="SSF52794">
    <property type="entry name" value="PTS system IIB component-like"/>
    <property type="match status" value="1"/>
</dbReference>
<sequence>MNIKDLLKEDSIILDTTATNKEEAIQEMVAKHYQCGHIQNQDIYYQAILEREKLSSTGIGHFIAIPHAQSETVNYPSLVAMVSPKGIEYDSLDQKPVHLLFMIAVPKEAGSKHLEILAQLCQILMDEKIVDQLIHSSHEKEFLSILCHDLEKKEDQKEESKELDIVAVTACPTGIAHTYIAEKALIEKAKEMNISIKVETNGASGIQNTLTKEDIQKARCVIVAADKKVEMERFHHKPLIQVPVTKAIYHTEELLQKAMSSNIEVYQSSEQKQETNEKGIRRIYQHLMSGISQIIPILMISGIFISLIPYIQNMGIESEYLTLIYYIATLAINIAIPIMSAFISDSIAGKPAFIVSLVSSILLINMQGNVIEGIILGYIAGYFVLSLSRILRYLPKDFQSLSPNLFIPLIGSFVMGVIIYLTSPYFASYISLMTQELNPVMLILIGALLGIMMSIDLGGPINKTAYTIGIIGIFIGRYDLMSAVMLTGMLPPLIIWLTMLITHIFNDEERKQKWSCLFNGLCFVSEAAIPYMQKNKYTIHYPCIVASAIAGALTMYFGCSQAFPHGGIWTIMFINQPLYFVFSLVLSTVIGTLFIIFTKYLLSHFHKTRVES</sequence>
<dbReference type="PANTHER" id="PTHR30505:SF0">
    <property type="entry name" value="FRUCTOSE-LIKE PTS SYSTEM EIIBC COMPONENT-RELATED"/>
    <property type="match status" value="1"/>
</dbReference>
<evidence type="ECO:0000256" key="5">
    <source>
        <dbReference type="ARBA" id="ARBA00022553"/>
    </source>
</evidence>
<protein>
    <recommendedName>
        <fullName evidence="19">PTS fructose transporter subunit IIC</fullName>
    </recommendedName>
</protein>
<feature type="transmembrane region" description="Helical" evidence="13">
    <location>
        <begin position="539"/>
        <end position="558"/>
    </location>
</feature>
<dbReference type="GO" id="GO:0016301">
    <property type="term" value="F:kinase activity"/>
    <property type="evidence" value="ECO:0007669"/>
    <property type="project" value="UniProtKB-KW"/>
</dbReference>
<dbReference type="InterPro" id="IPR002178">
    <property type="entry name" value="PTS_EIIA_type-2_dom"/>
</dbReference>
<keyword evidence="18" id="KW-1185">Reference proteome</keyword>
<evidence type="ECO:0000256" key="4">
    <source>
        <dbReference type="ARBA" id="ARBA00022475"/>
    </source>
</evidence>
<dbReference type="GO" id="GO:0022877">
    <property type="term" value="F:protein-N(PI)-phosphohistidine-fructose phosphotransferase system transporter activity"/>
    <property type="evidence" value="ECO:0007669"/>
    <property type="project" value="InterPro"/>
</dbReference>
<dbReference type="OrthoDB" id="9782569at2"/>
<dbReference type="InterPro" id="IPR004715">
    <property type="entry name" value="PTS_IIA_fruc"/>
</dbReference>
<evidence type="ECO:0000313" key="18">
    <source>
        <dbReference type="Proteomes" id="UP000195305"/>
    </source>
</evidence>
<keyword evidence="8" id="KW-0598">Phosphotransferase system</keyword>
<evidence type="ECO:0000256" key="1">
    <source>
        <dbReference type="ARBA" id="ARBA00004429"/>
    </source>
</evidence>
<dbReference type="Gene3D" id="3.40.930.10">
    <property type="entry name" value="Mannitol-specific EII, Chain A"/>
    <property type="match status" value="1"/>
</dbReference>
<comment type="subcellular location">
    <subcellularLocation>
        <location evidence="1">Cell inner membrane</location>
        <topology evidence="1">Multi-pass membrane protein</topology>
    </subcellularLocation>
    <subcellularLocation>
        <location evidence="2">Cytoplasm</location>
    </subcellularLocation>
</comment>
<dbReference type="Pfam" id="PF00359">
    <property type="entry name" value="PTS_EIIA_2"/>
    <property type="match status" value="1"/>
</dbReference>
<keyword evidence="7" id="KW-0808">Transferase</keyword>
<feature type="transmembrane region" description="Helical" evidence="13">
    <location>
        <begin position="578"/>
        <end position="602"/>
    </location>
</feature>
<evidence type="ECO:0000256" key="6">
    <source>
        <dbReference type="ARBA" id="ARBA00022597"/>
    </source>
</evidence>
<evidence type="ECO:0000256" key="9">
    <source>
        <dbReference type="ARBA" id="ARBA00022692"/>
    </source>
</evidence>
<dbReference type="InterPro" id="IPR003353">
    <property type="entry name" value="PTS_IIB_fruc"/>
</dbReference>
<feature type="transmembrane region" description="Helical" evidence="13">
    <location>
        <begin position="406"/>
        <end position="427"/>
    </location>
</feature>
<dbReference type="PROSITE" id="PS51104">
    <property type="entry name" value="PTS_EIIC_TYPE_2"/>
    <property type="match status" value="1"/>
</dbReference>
<reference evidence="17 18" key="1">
    <citation type="journal article" date="2018" name="BMC Genomics">
        <title>Whole genome sequencing and function prediction of 133 gut anaerobes isolated from chicken caecum in pure cultures.</title>
        <authorList>
            <person name="Medvecky M."/>
            <person name="Cejkova D."/>
            <person name="Polansky O."/>
            <person name="Karasova D."/>
            <person name="Kubasova T."/>
            <person name="Cizek A."/>
            <person name="Rychlik I."/>
        </authorList>
    </citation>
    <scope>NUCLEOTIDE SEQUENCE [LARGE SCALE GENOMIC DNA]</scope>
    <source>
        <strain evidence="17 18">An13</strain>
    </source>
</reference>
<dbReference type="CDD" id="cd00211">
    <property type="entry name" value="PTS_IIA_fru"/>
    <property type="match status" value="1"/>
</dbReference>
<dbReference type="GO" id="GO:0005351">
    <property type="term" value="F:carbohydrate:proton symporter activity"/>
    <property type="evidence" value="ECO:0007669"/>
    <property type="project" value="InterPro"/>
</dbReference>
<evidence type="ECO:0000256" key="3">
    <source>
        <dbReference type="ARBA" id="ARBA00022448"/>
    </source>
</evidence>
<evidence type="ECO:0000259" key="16">
    <source>
        <dbReference type="PROSITE" id="PS51104"/>
    </source>
</evidence>
<dbReference type="GO" id="GO:0005886">
    <property type="term" value="C:plasma membrane"/>
    <property type="evidence" value="ECO:0007669"/>
    <property type="project" value="UniProtKB-SubCell"/>
</dbReference>
<dbReference type="NCBIfam" id="TIGR00848">
    <property type="entry name" value="fruA"/>
    <property type="match status" value="1"/>
</dbReference>
<dbReference type="InterPro" id="IPR013011">
    <property type="entry name" value="PTS_EIIB_2"/>
</dbReference>
<keyword evidence="6" id="KW-0762">Sugar transport</keyword>
<feature type="transmembrane region" description="Helical" evidence="13">
    <location>
        <begin position="287"/>
        <end position="311"/>
    </location>
</feature>
<dbReference type="PROSITE" id="PS00372">
    <property type="entry name" value="PTS_EIIA_TYPE_2_HIS"/>
    <property type="match status" value="1"/>
</dbReference>
<dbReference type="FunFam" id="3.40.930.10:FF:000009">
    <property type="entry name" value="PTS system, fructose specific IIABC component"/>
    <property type="match status" value="1"/>
</dbReference>
<gene>
    <name evidence="17" type="ORF">B5E75_00545</name>
</gene>
<evidence type="ECO:0000313" key="17">
    <source>
        <dbReference type="EMBL" id="OUQ36658.1"/>
    </source>
</evidence>
<dbReference type="InterPro" id="IPR006327">
    <property type="entry name" value="PTS_IIC_fruc"/>
</dbReference>
<evidence type="ECO:0000256" key="8">
    <source>
        <dbReference type="ARBA" id="ARBA00022683"/>
    </source>
</evidence>
<evidence type="ECO:0000256" key="12">
    <source>
        <dbReference type="ARBA" id="ARBA00023136"/>
    </source>
</evidence>
<keyword evidence="10" id="KW-0418">Kinase</keyword>
<comment type="caution">
    <text evidence="17">The sequence shown here is derived from an EMBL/GenBank/DDBJ whole genome shotgun (WGS) entry which is preliminary data.</text>
</comment>
<evidence type="ECO:0008006" key="19">
    <source>
        <dbReference type="Google" id="ProtNLM"/>
    </source>
</evidence>
<dbReference type="InterPro" id="IPR050864">
    <property type="entry name" value="Bacterial_PTS_Sugar_Transport"/>
</dbReference>
<evidence type="ECO:0000256" key="7">
    <source>
        <dbReference type="ARBA" id="ARBA00022679"/>
    </source>
</evidence>
<dbReference type="SUPFAM" id="SSF55804">
    <property type="entry name" value="Phoshotransferase/anion transport protein"/>
    <property type="match status" value="1"/>
</dbReference>
<feature type="transmembrane region" description="Helical" evidence="13">
    <location>
        <begin position="374"/>
        <end position="394"/>
    </location>
</feature>
<dbReference type="GO" id="GO:0009401">
    <property type="term" value="P:phosphoenolpyruvate-dependent sugar phosphotransferase system"/>
    <property type="evidence" value="ECO:0007669"/>
    <property type="project" value="UniProtKB-KW"/>
</dbReference>
<dbReference type="InterPro" id="IPR016152">
    <property type="entry name" value="PTrfase/Anion_transptr"/>
</dbReference>
<dbReference type="NCBIfam" id="TIGR01427">
    <property type="entry name" value="PTS_IIC_fructo"/>
    <property type="match status" value="1"/>
</dbReference>
<feature type="transmembrane region" description="Helical" evidence="13">
    <location>
        <begin position="486"/>
        <end position="505"/>
    </location>
</feature>
<dbReference type="RefSeq" id="WP_087356873.1">
    <property type="nucleotide sequence ID" value="NZ_NFLJ01000001.1"/>
</dbReference>
<dbReference type="Pfam" id="PF02302">
    <property type="entry name" value="PTS_IIB"/>
    <property type="match status" value="1"/>
</dbReference>
<proteinExistence type="predicted"/>
<dbReference type="InterPro" id="IPR013014">
    <property type="entry name" value="PTS_EIIC_2"/>
</dbReference>
<dbReference type="FunFam" id="3.40.50.2300:FF:000014">
    <property type="entry name" value="PTS system fructose-like transporter subunit IIB"/>
    <property type="match status" value="1"/>
</dbReference>
<feature type="domain" description="PTS EIIA type-2" evidence="14">
    <location>
        <begin position="5"/>
        <end position="149"/>
    </location>
</feature>
<dbReference type="EMBL" id="NFLJ01000001">
    <property type="protein sequence ID" value="OUQ36658.1"/>
    <property type="molecule type" value="Genomic_DNA"/>
</dbReference>
<evidence type="ECO:0000256" key="11">
    <source>
        <dbReference type="ARBA" id="ARBA00022989"/>
    </source>
</evidence>